<accession>A0A1V4A9K1</accession>
<dbReference type="AlphaFoldDB" id="A0A1V4A9K1"/>
<dbReference type="EMBL" id="MVFC01000010">
    <property type="protein sequence ID" value="OON79200.1"/>
    <property type="molecule type" value="Genomic_DNA"/>
</dbReference>
<protein>
    <submittedName>
        <fullName evidence="2">Uncharacterized protein</fullName>
    </submittedName>
</protein>
<evidence type="ECO:0000313" key="3">
    <source>
        <dbReference type="Proteomes" id="UP000190539"/>
    </source>
</evidence>
<organism evidence="2 3">
    <name type="scientific">Streptomyces tsukubensis</name>
    <dbReference type="NCBI Taxonomy" id="83656"/>
    <lineage>
        <taxon>Bacteria</taxon>
        <taxon>Bacillati</taxon>
        <taxon>Actinomycetota</taxon>
        <taxon>Actinomycetes</taxon>
        <taxon>Kitasatosporales</taxon>
        <taxon>Streptomycetaceae</taxon>
        <taxon>Streptomyces</taxon>
    </lineage>
</organism>
<feature type="region of interest" description="Disordered" evidence="1">
    <location>
        <begin position="49"/>
        <end position="74"/>
    </location>
</feature>
<name>A0A1V4A9K1_9ACTN</name>
<evidence type="ECO:0000256" key="1">
    <source>
        <dbReference type="SAM" id="MobiDB-lite"/>
    </source>
</evidence>
<dbReference type="Proteomes" id="UP000190539">
    <property type="component" value="Unassembled WGS sequence"/>
</dbReference>
<reference evidence="2 3" key="1">
    <citation type="submission" date="2017-02" db="EMBL/GenBank/DDBJ databases">
        <title>Draft Genome Sequence of Streptomyces tsukubaensis F601, a Producer of the immunosuppressant tacrolimus FK506.</title>
        <authorList>
            <person name="Zong G."/>
            <person name="Zhong C."/>
            <person name="Fu J."/>
            <person name="Qin R."/>
            <person name="Cao G."/>
        </authorList>
    </citation>
    <scope>NUCLEOTIDE SEQUENCE [LARGE SCALE GENOMIC DNA]</scope>
    <source>
        <strain evidence="2 3">F601</strain>
    </source>
</reference>
<evidence type="ECO:0000313" key="2">
    <source>
        <dbReference type="EMBL" id="OON79200.1"/>
    </source>
</evidence>
<sequence>MPRPAHALTPTSPRGTFRLITLTGVVALIATLPLAGAFADPVTADQQRTAAAGSAAEDDKGGRERERGRAQPTGLRYGLMEQRGDRERAAASEARCGPELDAPSGIEAQTCVMTREGATWGRTYYRNATGDRLGAVLSLMAPAGRTVQVRCAVGAGDEPGTCDTPRVPATGPRDDYTAVAEFAAAGAGETSGARGEGGGDAGASNPLLLRSGSSV</sequence>
<feature type="region of interest" description="Disordered" evidence="1">
    <location>
        <begin position="187"/>
        <end position="215"/>
    </location>
</feature>
<feature type="compositionally biased region" description="Basic and acidic residues" evidence="1">
    <location>
        <begin position="57"/>
        <end position="69"/>
    </location>
</feature>
<gene>
    <name evidence="2" type="ORF">B1H18_14625</name>
</gene>
<comment type="caution">
    <text evidence="2">The sequence shown here is derived from an EMBL/GenBank/DDBJ whole genome shotgun (WGS) entry which is preliminary data.</text>
</comment>
<keyword evidence="3" id="KW-1185">Reference proteome</keyword>
<proteinExistence type="predicted"/>
<dbReference type="OrthoDB" id="4350385at2"/>
<dbReference type="RefSeq" id="WP_077968381.1">
    <property type="nucleotide sequence ID" value="NZ_CP045178.1"/>
</dbReference>